<evidence type="ECO:0000313" key="1">
    <source>
        <dbReference type="EMBL" id="CAK5278607.1"/>
    </source>
</evidence>
<accession>A0AAD2K4S6</accession>
<proteinExistence type="predicted"/>
<keyword evidence="2" id="KW-1185">Reference proteome</keyword>
<comment type="caution">
    <text evidence="1">The sequence shown here is derived from an EMBL/GenBank/DDBJ whole genome shotgun (WGS) entry which is preliminary data.</text>
</comment>
<gene>
    <name evidence="1" type="ORF">MYCIT1_LOCUS28051</name>
</gene>
<organism evidence="1 2">
    <name type="scientific">Mycena citricolor</name>
    <dbReference type="NCBI Taxonomy" id="2018698"/>
    <lineage>
        <taxon>Eukaryota</taxon>
        <taxon>Fungi</taxon>
        <taxon>Dikarya</taxon>
        <taxon>Basidiomycota</taxon>
        <taxon>Agaricomycotina</taxon>
        <taxon>Agaricomycetes</taxon>
        <taxon>Agaricomycetidae</taxon>
        <taxon>Agaricales</taxon>
        <taxon>Marasmiineae</taxon>
        <taxon>Mycenaceae</taxon>
        <taxon>Mycena</taxon>
    </lineage>
</organism>
<evidence type="ECO:0000313" key="2">
    <source>
        <dbReference type="Proteomes" id="UP001295794"/>
    </source>
</evidence>
<dbReference type="EMBL" id="CAVNYO010000423">
    <property type="protein sequence ID" value="CAK5278607.1"/>
    <property type="molecule type" value="Genomic_DNA"/>
</dbReference>
<protein>
    <submittedName>
        <fullName evidence="1">Uncharacterized protein</fullName>
    </submittedName>
</protein>
<reference evidence="1" key="1">
    <citation type="submission" date="2023-11" db="EMBL/GenBank/DDBJ databases">
        <authorList>
            <person name="De Vega J J."/>
            <person name="De Vega J J."/>
        </authorList>
    </citation>
    <scope>NUCLEOTIDE SEQUENCE</scope>
</reference>
<dbReference type="Proteomes" id="UP001295794">
    <property type="component" value="Unassembled WGS sequence"/>
</dbReference>
<dbReference type="AlphaFoldDB" id="A0AAD2K4S6"/>
<sequence length="303" mass="33679">MSANQLQSSSFSPARTRKAEWPLCALQSAVATQHSHRPEDLYRLRSLRPKPRATSPVETLVGPRNFTLPFHFYNPPSAKRIMAALRNRQCPMYIRAVMAGPHAMYIVWGGQQGMETYKVIVRRKVLATPTPASVRKPRVLPVLVPTAASTATSKVAPALALAQSRQALLDLVANSRPAVDGARRKHLLDTDLHQRIRPLKVGPPGSFQHAEVQAYVWKHRPSGLSNVLYAEDTICVSPLVGNTDPAAEAVTASGSLKPQVWQFTRVLKRLYDSVFNPQDAVQSSESHDIVSERPMKRRRLNFC</sequence>
<name>A0AAD2K4S6_9AGAR</name>